<keyword evidence="3" id="KW-0808">Transferase</keyword>
<name>A0A521FN74_9SPHI</name>
<gene>
    <name evidence="5" type="ORF">SAMN06265348_114115</name>
</gene>
<dbReference type="CDD" id="cd00609">
    <property type="entry name" value="AAT_like"/>
    <property type="match status" value="1"/>
</dbReference>
<dbReference type="PANTHER" id="PTHR42885:SF1">
    <property type="entry name" value="THREONINE-PHOSPHATE DECARBOXYLASE"/>
    <property type="match status" value="1"/>
</dbReference>
<accession>A0A521FN74</accession>
<reference evidence="5 6" key="1">
    <citation type="submission" date="2017-05" db="EMBL/GenBank/DDBJ databases">
        <authorList>
            <person name="Varghese N."/>
            <person name="Submissions S."/>
        </authorList>
    </citation>
    <scope>NUCLEOTIDE SEQUENCE [LARGE SCALE GENOMIC DNA]</scope>
    <source>
        <strain evidence="5 6">DSM 19036</strain>
    </source>
</reference>
<dbReference type="EC" id="2.6.1.-" evidence="3"/>
<feature type="domain" description="Aminotransferase class I/classII large" evidence="4">
    <location>
        <begin position="19"/>
        <end position="329"/>
    </location>
</feature>
<dbReference type="GO" id="GO:0008483">
    <property type="term" value="F:transaminase activity"/>
    <property type="evidence" value="ECO:0007669"/>
    <property type="project" value="UniProtKB-KW"/>
</dbReference>
<dbReference type="InterPro" id="IPR015424">
    <property type="entry name" value="PyrdxlP-dep_Trfase"/>
</dbReference>
<dbReference type="PANTHER" id="PTHR42885">
    <property type="entry name" value="HISTIDINOL-PHOSPHATE AMINOTRANSFERASE-RELATED"/>
    <property type="match status" value="1"/>
</dbReference>
<dbReference type="InterPro" id="IPR015422">
    <property type="entry name" value="PyrdxlP-dep_Trfase_small"/>
</dbReference>
<dbReference type="OrthoDB" id="9813612at2"/>
<organism evidence="5 6">
    <name type="scientific">Pedobacter westerhofensis</name>
    <dbReference type="NCBI Taxonomy" id="425512"/>
    <lineage>
        <taxon>Bacteria</taxon>
        <taxon>Pseudomonadati</taxon>
        <taxon>Bacteroidota</taxon>
        <taxon>Sphingobacteriia</taxon>
        <taxon>Sphingobacteriales</taxon>
        <taxon>Sphingobacteriaceae</taxon>
        <taxon>Pedobacter</taxon>
    </lineage>
</organism>
<proteinExistence type="inferred from homology"/>
<dbReference type="Gene3D" id="3.90.1150.10">
    <property type="entry name" value="Aspartate Aminotransferase, domain 1"/>
    <property type="match status" value="1"/>
</dbReference>
<evidence type="ECO:0000259" key="4">
    <source>
        <dbReference type="Pfam" id="PF00155"/>
    </source>
</evidence>
<keyword evidence="3" id="KW-0032">Aminotransferase</keyword>
<keyword evidence="2" id="KW-0663">Pyridoxal phosphate</keyword>
<dbReference type="Gene3D" id="3.40.640.10">
    <property type="entry name" value="Type I PLP-dependent aspartate aminotransferase-like (Major domain)"/>
    <property type="match status" value="1"/>
</dbReference>
<dbReference type="PROSITE" id="PS00105">
    <property type="entry name" value="AA_TRANSFER_CLASS_1"/>
    <property type="match status" value="1"/>
</dbReference>
<dbReference type="Pfam" id="PF00155">
    <property type="entry name" value="Aminotran_1_2"/>
    <property type="match status" value="1"/>
</dbReference>
<dbReference type="InterPro" id="IPR015421">
    <property type="entry name" value="PyrdxlP-dep_Trfase_major"/>
</dbReference>
<dbReference type="Proteomes" id="UP000320300">
    <property type="component" value="Unassembled WGS sequence"/>
</dbReference>
<keyword evidence="6" id="KW-1185">Reference proteome</keyword>
<evidence type="ECO:0000256" key="1">
    <source>
        <dbReference type="ARBA" id="ARBA00001933"/>
    </source>
</evidence>
<sequence length="335" mass="37588">MLKGHGDDGYLHGKPVLADFSTNVYHGGAPAGLKEHLFAQWDKVMRYPEVIAESLAEKIAGAYGLSDQNILVTNGSTESIYLIAQAFKTRKSTIVIPAFAEYEDACRMHGHSLDFIHWQDFGGKIAADLLFICNPNNPTGEIIDNLEQTICQFPKTIFVVDEAFIEFTSSITSVLALTVRYPNLIIMRSMTKAYAIPGLRLGYIVASPELINLLRSEKQPWTVNAMAMEAGHFIFDHMENLALPLEQILKDKDNFVRALAGTPVRTYPSHTHFFLAETQVQNAAKLKRWLLDNFDILIRDAANFRGLSENHIRIATLSPEKNQILINALSEWIQI</sequence>
<comment type="cofactor">
    <cofactor evidence="1 3">
        <name>pyridoxal 5'-phosphate</name>
        <dbReference type="ChEBI" id="CHEBI:597326"/>
    </cofactor>
</comment>
<evidence type="ECO:0000313" key="5">
    <source>
        <dbReference type="EMBL" id="SMO97648.1"/>
    </source>
</evidence>
<dbReference type="AlphaFoldDB" id="A0A521FN74"/>
<protein>
    <recommendedName>
        <fullName evidence="3">Aminotransferase</fullName>
        <ecNumber evidence="3">2.6.1.-</ecNumber>
    </recommendedName>
</protein>
<dbReference type="GO" id="GO:0030170">
    <property type="term" value="F:pyridoxal phosphate binding"/>
    <property type="evidence" value="ECO:0007669"/>
    <property type="project" value="InterPro"/>
</dbReference>
<dbReference type="InterPro" id="IPR004838">
    <property type="entry name" value="NHTrfase_class1_PyrdxlP-BS"/>
</dbReference>
<evidence type="ECO:0000313" key="6">
    <source>
        <dbReference type="Proteomes" id="UP000320300"/>
    </source>
</evidence>
<dbReference type="EMBL" id="FXTN01000014">
    <property type="protein sequence ID" value="SMO97648.1"/>
    <property type="molecule type" value="Genomic_DNA"/>
</dbReference>
<comment type="similarity">
    <text evidence="3">Belongs to the class-I pyridoxal-phosphate-dependent aminotransferase family.</text>
</comment>
<evidence type="ECO:0000256" key="3">
    <source>
        <dbReference type="RuleBase" id="RU000481"/>
    </source>
</evidence>
<dbReference type="InterPro" id="IPR004839">
    <property type="entry name" value="Aminotransferase_I/II_large"/>
</dbReference>
<dbReference type="SUPFAM" id="SSF53383">
    <property type="entry name" value="PLP-dependent transferases"/>
    <property type="match status" value="1"/>
</dbReference>
<evidence type="ECO:0000256" key="2">
    <source>
        <dbReference type="ARBA" id="ARBA00022898"/>
    </source>
</evidence>
<dbReference type="RefSeq" id="WP_142530755.1">
    <property type="nucleotide sequence ID" value="NZ_CBCSJO010000013.1"/>
</dbReference>